<organism evidence="2 3">
    <name type="scientific">Dactylonectria macrodidyma</name>
    <dbReference type="NCBI Taxonomy" id="307937"/>
    <lineage>
        <taxon>Eukaryota</taxon>
        <taxon>Fungi</taxon>
        <taxon>Dikarya</taxon>
        <taxon>Ascomycota</taxon>
        <taxon>Pezizomycotina</taxon>
        <taxon>Sordariomycetes</taxon>
        <taxon>Hypocreomycetidae</taxon>
        <taxon>Hypocreales</taxon>
        <taxon>Nectriaceae</taxon>
        <taxon>Dactylonectria</taxon>
    </lineage>
</organism>
<dbReference type="OrthoDB" id="2687876at2759"/>
<proteinExistence type="predicted"/>
<dbReference type="Proteomes" id="UP000738349">
    <property type="component" value="Unassembled WGS sequence"/>
</dbReference>
<keyword evidence="3" id="KW-1185">Reference proteome</keyword>
<evidence type="ECO:0000256" key="1">
    <source>
        <dbReference type="SAM" id="MobiDB-lite"/>
    </source>
</evidence>
<gene>
    <name evidence="2" type="ORF">EDB81DRAFT_874761</name>
</gene>
<protein>
    <recommendedName>
        <fullName evidence="4">F-box domain-containing protein</fullName>
    </recommendedName>
</protein>
<comment type="caution">
    <text evidence="2">The sequence shown here is derived from an EMBL/GenBank/DDBJ whole genome shotgun (WGS) entry which is preliminary data.</text>
</comment>
<reference evidence="2" key="1">
    <citation type="journal article" date="2021" name="Nat. Commun.">
        <title>Genetic determinants of endophytism in the Arabidopsis root mycobiome.</title>
        <authorList>
            <person name="Mesny F."/>
            <person name="Miyauchi S."/>
            <person name="Thiergart T."/>
            <person name="Pickel B."/>
            <person name="Atanasova L."/>
            <person name="Karlsson M."/>
            <person name="Huettel B."/>
            <person name="Barry K.W."/>
            <person name="Haridas S."/>
            <person name="Chen C."/>
            <person name="Bauer D."/>
            <person name="Andreopoulos W."/>
            <person name="Pangilinan J."/>
            <person name="LaButti K."/>
            <person name="Riley R."/>
            <person name="Lipzen A."/>
            <person name="Clum A."/>
            <person name="Drula E."/>
            <person name="Henrissat B."/>
            <person name="Kohler A."/>
            <person name="Grigoriev I.V."/>
            <person name="Martin F.M."/>
            <person name="Hacquard S."/>
        </authorList>
    </citation>
    <scope>NUCLEOTIDE SEQUENCE</scope>
    <source>
        <strain evidence="2">MPI-CAGE-AT-0147</strain>
    </source>
</reference>
<dbReference type="AlphaFoldDB" id="A0A9P9FRI8"/>
<evidence type="ECO:0000313" key="3">
    <source>
        <dbReference type="Proteomes" id="UP000738349"/>
    </source>
</evidence>
<evidence type="ECO:0008006" key="4">
    <source>
        <dbReference type="Google" id="ProtNLM"/>
    </source>
</evidence>
<feature type="region of interest" description="Disordered" evidence="1">
    <location>
        <begin position="232"/>
        <end position="271"/>
    </location>
</feature>
<dbReference type="EMBL" id="JAGMUV010000001">
    <property type="protein sequence ID" value="KAH7175944.1"/>
    <property type="molecule type" value="Genomic_DNA"/>
</dbReference>
<sequence length="387" mass="44709">MEKRPPKVGLSFLNRLPLEIIDPIISVLVIKAADHFRAANKRAFQVVNAHLQFGLLVWEAQEVLRGLYAIKLAATATVETLVAKLSESRCVECGDFGGCMYLMTFERVCAWCAQKTDRFAAFESVPGWAYGNGPSVGYYLPLFDRESVLKAALARHGSEEAVRGFHAGMGPDVIQSFPKNIDERERMHDEAKFRKQRADAVRHRAYARKRIEAKKPKWEKYFKRREARRKKVEDGVPFPAEDEEEDEVEDEDDLSTDEDPDAWSDLEPEEDAMPKVLQAAKEERDFSAKYDYTYARSMEGKPDDLSEFDNESLRFAALLRIPWLNLQSRRAEWGFHCIGCLRKRWLHSNTPMDNDKPTYFRRDFLVSTFEQHLKDSAYLQQKTPLLQ</sequence>
<evidence type="ECO:0000313" key="2">
    <source>
        <dbReference type="EMBL" id="KAH7175944.1"/>
    </source>
</evidence>
<accession>A0A9P9FRI8</accession>
<feature type="compositionally biased region" description="Acidic residues" evidence="1">
    <location>
        <begin position="240"/>
        <end position="271"/>
    </location>
</feature>
<name>A0A9P9FRI8_9HYPO</name>